<evidence type="ECO:0000259" key="1">
    <source>
        <dbReference type="Pfam" id="PF12697"/>
    </source>
</evidence>
<evidence type="ECO:0000313" key="3">
    <source>
        <dbReference type="Proteomes" id="UP000183487"/>
    </source>
</evidence>
<dbReference type="RefSeq" id="WP_074771656.1">
    <property type="nucleotide sequence ID" value="NZ_FNKP01000003.1"/>
</dbReference>
<dbReference type="EMBL" id="FNKP01000003">
    <property type="protein sequence ID" value="SDR49665.1"/>
    <property type="molecule type" value="Genomic_DNA"/>
</dbReference>
<dbReference type="OrthoDB" id="9112061at2"/>
<keyword evidence="3" id="KW-1185">Reference proteome</keyword>
<dbReference type="InterPro" id="IPR052897">
    <property type="entry name" value="Sec-Metab_Biosynth_Hydrolase"/>
</dbReference>
<sequence length="226" mass="23205">MSQSVTAVLVHGAWANAACWSKVIPLLQTGGLSSVAVQLPLTSLEDDAAAVNRALALIDGPVVLVGHSYGGVVATATGNDSKVQSLVFVAAFAPDEGESAGSLGASVDPAPLGAELRPDSQGFLKITRPGIDASFGQDLTEEERLVAFVTQGPTSVKALGDNVSAPAWKSKPSWYVVAEQDGAIQPSLQHRMADRAKSQKTAVASSHLVMLSHAAKVSEAILAAAK</sequence>
<dbReference type="PANTHER" id="PTHR37017:SF11">
    <property type="entry name" value="ESTERASE_LIPASE_THIOESTERASE DOMAIN-CONTAINING PROTEIN"/>
    <property type="match status" value="1"/>
</dbReference>
<evidence type="ECO:0000313" key="2">
    <source>
        <dbReference type="EMBL" id="SDR49665.1"/>
    </source>
</evidence>
<dbReference type="PANTHER" id="PTHR37017">
    <property type="entry name" value="AB HYDROLASE-1 DOMAIN-CONTAINING PROTEIN-RELATED"/>
    <property type="match status" value="1"/>
</dbReference>
<dbReference type="SUPFAM" id="SSF53474">
    <property type="entry name" value="alpha/beta-Hydrolases"/>
    <property type="match status" value="1"/>
</dbReference>
<dbReference type="Gene3D" id="3.40.50.1820">
    <property type="entry name" value="alpha/beta hydrolase"/>
    <property type="match status" value="1"/>
</dbReference>
<dbReference type="Proteomes" id="UP000183487">
    <property type="component" value="Unassembled WGS sequence"/>
</dbReference>
<feature type="domain" description="AB hydrolase-1" evidence="1">
    <location>
        <begin position="8"/>
        <end position="219"/>
    </location>
</feature>
<dbReference type="Pfam" id="PF12697">
    <property type="entry name" value="Abhydrolase_6"/>
    <property type="match status" value="1"/>
</dbReference>
<protein>
    <submittedName>
        <fullName evidence="2">Pimeloyl-ACP methyl ester carboxylesterase</fullName>
    </submittedName>
</protein>
<dbReference type="InterPro" id="IPR000073">
    <property type="entry name" value="AB_hydrolase_1"/>
</dbReference>
<dbReference type="InterPro" id="IPR029058">
    <property type="entry name" value="AB_hydrolase_fold"/>
</dbReference>
<name>A0A1H1JJ47_9BURK</name>
<proteinExistence type="predicted"/>
<reference evidence="3" key="1">
    <citation type="submission" date="2016-10" db="EMBL/GenBank/DDBJ databases">
        <authorList>
            <person name="Varghese N."/>
        </authorList>
    </citation>
    <scope>NUCLEOTIDE SEQUENCE [LARGE SCALE GENOMIC DNA]</scope>
    <source>
        <strain evidence="3">GAS106B</strain>
    </source>
</reference>
<gene>
    <name evidence="2" type="ORF">SAMN05443245_6473</name>
</gene>
<organism evidence="2 3">
    <name type="scientific">Paraburkholderia fungorum</name>
    <dbReference type="NCBI Taxonomy" id="134537"/>
    <lineage>
        <taxon>Bacteria</taxon>
        <taxon>Pseudomonadati</taxon>
        <taxon>Pseudomonadota</taxon>
        <taxon>Betaproteobacteria</taxon>
        <taxon>Burkholderiales</taxon>
        <taxon>Burkholderiaceae</taxon>
        <taxon>Paraburkholderia</taxon>
    </lineage>
</organism>
<dbReference type="AlphaFoldDB" id="A0A1H1JJ47"/>
<accession>A0A1H1JJ47</accession>